<dbReference type="InterPro" id="IPR008927">
    <property type="entry name" value="6-PGluconate_DH-like_C_sf"/>
</dbReference>
<dbReference type="SUPFAM" id="SSF48179">
    <property type="entry name" value="6-phosphogluconate dehydrogenase C-terminal domain-like"/>
    <property type="match status" value="1"/>
</dbReference>
<evidence type="ECO:0000256" key="11">
    <source>
        <dbReference type="PIRSR" id="PIRSR500134-3"/>
    </source>
</evidence>
<comment type="pathway">
    <text evidence="1">Nucleotide-sugar biosynthesis; UDP-alpha-D-glucuronate biosynthesis; UDP-alpha-D-glucuronate from UDP-alpha-D-glucose: step 1/1.</text>
</comment>
<dbReference type="Pfam" id="PF03720">
    <property type="entry name" value="UDPG_MGDP_dh_C"/>
    <property type="match status" value="1"/>
</dbReference>
<dbReference type="InterPro" id="IPR036220">
    <property type="entry name" value="UDP-Glc/GDP-Man_DH_C_sf"/>
</dbReference>
<dbReference type="Gene3D" id="3.40.50.720">
    <property type="entry name" value="NAD(P)-binding Rossmann-like Domain"/>
    <property type="match status" value="2"/>
</dbReference>
<feature type="binding site" evidence="11">
    <location>
        <position position="121"/>
    </location>
    <ligand>
        <name>NAD(+)</name>
        <dbReference type="ChEBI" id="CHEBI:57540"/>
    </ligand>
</feature>
<dbReference type="InterPro" id="IPR017476">
    <property type="entry name" value="UDP-Glc/GDP-Man"/>
</dbReference>
<name>A0A6J5JRL3_9BURK</name>
<dbReference type="Proteomes" id="UP000494301">
    <property type="component" value="Unassembled WGS sequence"/>
</dbReference>
<dbReference type="AlphaFoldDB" id="A0A6J5JRL3"/>
<feature type="binding site" evidence="10">
    <location>
        <position position="335"/>
    </location>
    <ligand>
        <name>substrate</name>
    </ligand>
</feature>
<feature type="binding site" evidence="11">
    <location>
        <position position="277"/>
    </location>
    <ligand>
        <name>NAD(+)</name>
        <dbReference type="ChEBI" id="CHEBI:57540"/>
    </ligand>
</feature>
<feature type="binding site" evidence="11">
    <location>
        <position position="35"/>
    </location>
    <ligand>
        <name>NAD(+)</name>
        <dbReference type="ChEBI" id="CHEBI:57540"/>
    </ligand>
</feature>
<evidence type="ECO:0000256" key="5">
    <source>
        <dbReference type="ARBA" id="ARBA00023002"/>
    </source>
</evidence>
<dbReference type="InterPro" id="IPR028357">
    <property type="entry name" value="UDPglc_DH_bac"/>
</dbReference>
<keyword evidence="5 8" id="KW-0560">Oxidoreductase</keyword>
<dbReference type="GO" id="GO:0000271">
    <property type="term" value="P:polysaccharide biosynthetic process"/>
    <property type="evidence" value="ECO:0007669"/>
    <property type="project" value="InterPro"/>
</dbReference>
<feature type="binding site" evidence="11">
    <location>
        <position position="342"/>
    </location>
    <ligand>
        <name>NAD(+)</name>
        <dbReference type="ChEBI" id="CHEBI:57540"/>
    </ligand>
</feature>
<protein>
    <recommendedName>
        <fullName evidence="4 8">UDP-glucose 6-dehydrogenase</fullName>
        <ecNumber evidence="3 8">1.1.1.22</ecNumber>
    </recommendedName>
</protein>
<dbReference type="Pfam" id="PF03721">
    <property type="entry name" value="UDPG_MGDP_dh_N"/>
    <property type="match status" value="1"/>
</dbReference>
<evidence type="ECO:0000256" key="7">
    <source>
        <dbReference type="ARBA" id="ARBA00047473"/>
    </source>
</evidence>
<evidence type="ECO:0000256" key="8">
    <source>
        <dbReference type="PIRNR" id="PIRNR000124"/>
    </source>
</evidence>
<dbReference type="PIRSF" id="PIRSF000124">
    <property type="entry name" value="UDPglc_GDPman_dh"/>
    <property type="match status" value="1"/>
</dbReference>
<feature type="binding site" evidence="10">
    <location>
        <position position="218"/>
    </location>
    <ligand>
        <name>substrate</name>
    </ligand>
</feature>
<comment type="similarity">
    <text evidence="2 8">Belongs to the UDP-glucose/GDP-mannose dehydrogenase family.</text>
</comment>
<evidence type="ECO:0000256" key="10">
    <source>
        <dbReference type="PIRSR" id="PIRSR500134-2"/>
    </source>
</evidence>
<evidence type="ECO:0000256" key="3">
    <source>
        <dbReference type="ARBA" id="ARBA00012954"/>
    </source>
</evidence>
<dbReference type="PANTHER" id="PTHR43750:SF3">
    <property type="entry name" value="UDP-GLUCOSE 6-DEHYDROGENASE TUAD"/>
    <property type="match status" value="1"/>
</dbReference>
<dbReference type="SUPFAM" id="SSF52413">
    <property type="entry name" value="UDP-glucose/GDP-mannose dehydrogenase C-terminal domain"/>
    <property type="match status" value="1"/>
</dbReference>
<feature type="active site" description="Nucleophile" evidence="9">
    <location>
        <position position="274"/>
    </location>
</feature>
<proteinExistence type="inferred from homology"/>
<reference evidence="13 14" key="1">
    <citation type="submission" date="2020-04" db="EMBL/GenBank/DDBJ databases">
        <authorList>
            <person name="Depoorter E."/>
        </authorList>
    </citation>
    <scope>NUCLEOTIDE SEQUENCE [LARGE SCALE GENOMIC DNA]</scope>
    <source>
        <strain evidence="13 14">BCC0217</strain>
    </source>
</reference>
<evidence type="ECO:0000256" key="9">
    <source>
        <dbReference type="PIRSR" id="PIRSR500134-1"/>
    </source>
</evidence>
<comment type="catalytic activity">
    <reaction evidence="7 8">
        <text>UDP-alpha-D-glucose + 2 NAD(+) + H2O = UDP-alpha-D-glucuronate + 2 NADH + 3 H(+)</text>
        <dbReference type="Rhea" id="RHEA:23596"/>
        <dbReference type="ChEBI" id="CHEBI:15377"/>
        <dbReference type="ChEBI" id="CHEBI:15378"/>
        <dbReference type="ChEBI" id="CHEBI:57540"/>
        <dbReference type="ChEBI" id="CHEBI:57945"/>
        <dbReference type="ChEBI" id="CHEBI:58052"/>
        <dbReference type="ChEBI" id="CHEBI:58885"/>
        <dbReference type="EC" id="1.1.1.22"/>
    </reaction>
</comment>
<evidence type="ECO:0000259" key="12">
    <source>
        <dbReference type="SMART" id="SM00984"/>
    </source>
</evidence>
<evidence type="ECO:0000256" key="1">
    <source>
        <dbReference type="ARBA" id="ARBA00004701"/>
    </source>
</evidence>
<dbReference type="PROSITE" id="PS51257">
    <property type="entry name" value="PROKAR_LIPOPROTEIN"/>
    <property type="match status" value="1"/>
</dbReference>
<dbReference type="InterPro" id="IPR036291">
    <property type="entry name" value="NAD(P)-bd_dom_sf"/>
</dbReference>
<accession>A0A6J5JRL3</accession>
<feature type="binding site" evidence="10">
    <location>
        <begin position="159"/>
        <end position="162"/>
    </location>
    <ligand>
        <name>substrate</name>
    </ligand>
</feature>
<feature type="binding site" evidence="10">
    <location>
        <position position="271"/>
    </location>
    <ligand>
        <name>substrate</name>
    </ligand>
</feature>
<dbReference type="InterPro" id="IPR014027">
    <property type="entry name" value="UDP-Glc/GDP-Man_DH_C"/>
</dbReference>
<evidence type="ECO:0000256" key="2">
    <source>
        <dbReference type="ARBA" id="ARBA00006601"/>
    </source>
</evidence>
<dbReference type="GO" id="GO:0006065">
    <property type="term" value="P:UDP-glucuronate biosynthetic process"/>
    <property type="evidence" value="ECO:0007669"/>
    <property type="project" value="UniProtKB-UniPathway"/>
</dbReference>
<evidence type="ECO:0000313" key="14">
    <source>
        <dbReference type="Proteomes" id="UP000494301"/>
    </source>
</evidence>
<feature type="binding site" evidence="10">
    <location>
        <begin position="263"/>
        <end position="267"/>
    </location>
    <ligand>
        <name>substrate</name>
    </ligand>
</feature>
<feature type="binding site" evidence="11">
    <location>
        <position position="30"/>
    </location>
    <ligand>
        <name>NAD(+)</name>
        <dbReference type="ChEBI" id="CHEBI:57540"/>
    </ligand>
</feature>
<evidence type="ECO:0000313" key="13">
    <source>
        <dbReference type="EMBL" id="CAB3973847.1"/>
    </source>
</evidence>
<dbReference type="PANTHER" id="PTHR43750">
    <property type="entry name" value="UDP-GLUCOSE 6-DEHYDROGENASE TUAD"/>
    <property type="match status" value="1"/>
</dbReference>
<dbReference type="PIRSF" id="PIRSF500134">
    <property type="entry name" value="UDPglc_DH_bac"/>
    <property type="match status" value="1"/>
</dbReference>
<dbReference type="EC" id="1.1.1.22" evidence="3 8"/>
<dbReference type="SMART" id="SM00984">
    <property type="entry name" value="UDPG_MGDP_dh_C"/>
    <property type="match status" value="1"/>
</dbReference>
<dbReference type="GO" id="GO:0003979">
    <property type="term" value="F:UDP-glucose 6-dehydrogenase activity"/>
    <property type="evidence" value="ECO:0007669"/>
    <property type="project" value="UniProtKB-EC"/>
</dbReference>
<feature type="domain" description="UDP-glucose/GDP-mannose dehydrogenase C-terminal" evidence="12">
    <location>
        <begin position="328"/>
        <end position="440"/>
    </location>
</feature>
<gene>
    <name evidence="13" type="ORF">BLA3211_07706</name>
</gene>
<dbReference type="Pfam" id="PF00984">
    <property type="entry name" value="UDPG_MGDP_dh"/>
    <property type="match status" value="1"/>
</dbReference>
<dbReference type="InterPro" id="IPR001732">
    <property type="entry name" value="UDP-Glc/GDP-Man_DH_N"/>
</dbReference>
<dbReference type="InterPro" id="IPR014026">
    <property type="entry name" value="UDP-Glc/GDP-Man_DH_dimer"/>
</dbReference>
<dbReference type="SUPFAM" id="SSF51735">
    <property type="entry name" value="NAD(P)-binding Rossmann-fold domains"/>
    <property type="match status" value="1"/>
</dbReference>
<sequence length="466" mass="50841">MKITIIGTGYVGLVTGACLAEIGHDVFCLDVDPRKIDILNNGGMPIHEPGLLDIIARNRAAGRLRFSTDIEASVAHGEIQFIAVGTPPDEDGSADLQYVLEAARNIGRNMTSFKVIVDKSTVPVGTAQRVRGVVDEALAARGLAGSVAHRFSVVSNPEFLKEGAAVEDFMRPDRIIIGVDDDETGTIAREKMKKLYAPFNRNHERTIYMDVRSAEFAKYAANAMLATRISFMNEMSNLADKVGADIEAVRRGIGSDPRIGYHFLYAGVGYGGSCFPKDVQALIRTAGENGQPLRILEAVEAANHAQKDVLIGKIEQRFGADLTGREFAVWGLAFKPNTDDMREAPSRRLIAALLARGATVRAYDPVAIEEARRVFALDFGNDADALARLHLVDTQDVAVKGADALVIVTEWKEFRSPDFTRLKAELKVPVIFDGRNLYEPDAMAELGIDYYAIGRPYVDPQSSSRG</sequence>
<feature type="binding site" evidence="11">
    <location>
        <position position="86"/>
    </location>
    <ligand>
        <name>NAD(+)</name>
        <dbReference type="ChEBI" id="CHEBI:57540"/>
    </ligand>
</feature>
<dbReference type="NCBIfam" id="TIGR03026">
    <property type="entry name" value="NDP-sugDHase"/>
    <property type="match status" value="1"/>
</dbReference>
<evidence type="ECO:0000256" key="6">
    <source>
        <dbReference type="ARBA" id="ARBA00023027"/>
    </source>
</evidence>
<organism evidence="13 14">
    <name type="scientific">Burkholderia aenigmatica</name>
    <dbReference type="NCBI Taxonomy" id="2015348"/>
    <lineage>
        <taxon>Bacteria</taxon>
        <taxon>Pseudomonadati</taxon>
        <taxon>Pseudomonadota</taxon>
        <taxon>Betaproteobacteria</taxon>
        <taxon>Burkholderiales</taxon>
        <taxon>Burkholderiaceae</taxon>
        <taxon>Burkholderia</taxon>
        <taxon>Burkholderia cepacia complex</taxon>
    </lineage>
</organism>
<dbReference type="RefSeq" id="WP_175223440.1">
    <property type="nucleotide sequence ID" value="NZ_CABWIL020000042.1"/>
</dbReference>
<evidence type="ECO:0000256" key="4">
    <source>
        <dbReference type="ARBA" id="ARBA00015132"/>
    </source>
</evidence>
<dbReference type="Gene3D" id="1.20.5.100">
    <property type="entry name" value="Cytochrome c1, transmembrane anchor, C-terminal"/>
    <property type="match status" value="1"/>
</dbReference>
<dbReference type="UniPathway" id="UPA00038">
    <property type="reaction ID" value="UER00491"/>
</dbReference>
<feature type="binding site" evidence="11">
    <location>
        <position position="162"/>
    </location>
    <ligand>
        <name>NAD(+)</name>
        <dbReference type="ChEBI" id="CHEBI:57540"/>
    </ligand>
</feature>
<dbReference type="GO" id="GO:0051287">
    <property type="term" value="F:NAD binding"/>
    <property type="evidence" value="ECO:0007669"/>
    <property type="project" value="InterPro"/>
</dbReference>
<dbReference type="EMBL" id="CABWIL020000042">
    <property type="protein sequence ID" value="CAB3973847.1"/>
    <property type="molecule type" value="Genomic_DNA"/>
</dbReference>
<keyword evidence="6 8" id="KW-0520">NAD</keyword>